<dbReference type="Pfam" id="PF02796">
    <property type="entry name" value="HTH_7"/>
    <property type="match status" value="1"/>
</dbReference>
<dbReference type="InterPro" id="IPR036162">
    <property type="entry name" value="Resolvase-like_N_sf"/>
</dbReference>
<dbReference type="SMART" id="SM00857">
    <property type="entry name" value="Resolvase"/>
    <property type="match status" value="1"/>
</dbReference>
<dbReference type="GO" id="GO:0000150">
    <property type="term" value="F:DNA strand exchange activity"/>
    <property type="evidence" value="ECO:0007669"/>
    <property type="project" value="InterPro"/>
</dbReference>
<protein>
    <recommendedName>
        <fullName evidence="1">Resolvase/invertase-type recombinase catalytic domain-containing protein</fullName>
    </recommendedName>
</protein>
<dbReference type="Proteomes" id="UP000030437">
    <property type="component" value="Unassembled WGS sequence"/>
</dbReference>
<dbReference type="OrthoDB" id="9797501at2"/>
<keyword evidence="3" id="KW-1185">Reference proteome</keyword>
<dbReference type="Gene3D" id="1.10.10.60">
    <property type="entry name" value="Homeodomain-like"/>
    <property type="match status" value="1"/>
</dbReference>
<sequence>MIYGYKRPVQDDKDMQQQLGAVTVDKIFEESHPYAKKRTALENMLMEMKSGDELYVQHMVVLADTLSQFEDVLRVAEKDGVFIHFIDEEMTNQTMPSMTLAEAASFFSKLQAACTSHRTTFVMQEAIKQGKAIGRPKKSDDNLKKALEMYQSKVYTLQAIKDQTGISKSTLYRYIDQLEE</sequence>
<evidence type="ECO:0000259" key="1">
    <source>
        <dbReference type="SMART" id="SM00857"/>
    </source>
</evidence>
<dbReference type="SUPFAM" id="SSF53041">
    <property type="entry name" value="Resolvase-like"/>
    <property type="match status" value="1"/>
</dbReference>
<gene>
    <name evidence="2" type="ORF">CD32_21805</name>
</gene>
<organism evidence="2 3">
    <name type="scientific">Lysinibacillus odysseyi 34hs-1 = NBRC 100172</name>
    <dbReference type="NCBI Taxonomy" id="1220589"/>
    <lineage>
        <taxon>Bacteria</taxon>
        <taxon>Bacillati</taxon>
        <taxon>Bacillota</taxon>
        <taxon>Bacilli</taxon>
        <taxon>Bacillales</taxon>
        <taxon>Bacillaceae</taxon>
        <taxon>Lysinibacillus</taxon>
    </lineage>
</organism>
<feature type="domain" description="Resolvase/invertase-type recombinase catalytic" evidence="1">
    <location>
        <begin position="2"/>
        <end position="132"/>
    </location>
</feature>
<name>A0A0A3IB06_9BACI</name>
<proteinExistence type="predicted"/>
<comment type="caution">
    <text evidence="2">The sequence shown here is derived from an EMBL/GenBank/DDBJ whole genome shotgun (WGS) entry which is preliminary data.</text>
</comment>
<dbReference type="Pfam" id="PF00239">
    <property type="entry name" value="Resolvase"/>
    <property type="match status" value="1"/>
</dbReference>
<dbReference type="InterPro" id="IPR006120">
    <property type="entry name" value="Resolvase_HTH_dom"/>
</dbReference>
<evidence type="ECO:0000313" key="2">
    <source>
        <dbReference type="EMBL" id="KGR81941.1"/>
    </source>
</evidence>
<dbReference type="STRING" id="1220589.CD32_21805"/>
<dbReference type="AlphaFoldDB" id="A0A0A3IB06"/>
<dbReference type="EMBL" id="JPVP01000060">
    <property type="protein sequence ID" value="KGR81941.1"/>
    <property type="molecule type" value="Genomic_DNA"/>
</dbReference>
<evidence type="ECO:0000313" key="3">
    <source>
        <dbReference type="Proteomes" id="UP000030437"/>
    </source>
</evidence>
<accession>A0A0A3IB06</accession>
<dbReference type="Gene3D" id="3.40.50.1390">
    <property type="entry name" value="Resolvase, N-terminal catalytic domain"/>
    <property type="match status" value="1"/>
</dbReference>
<reference evidence="2 3" key="1">
    <citation type="submission" date="2014-02" db="EMBL/GenBank/DDBJ databases">
        <title>Draft genome sequence of Lysinibacillus odysseyi NBRC 100172.</title>
        <authorList>
            <person name="Zhang F."/>
            <person name="Wang G."/>
            <person name="Zhang L."/>
        </authorList>
    </citation>
    <scope>NUCLEOTIDE SEQUENCE [LARGE SCALE GENOMIC DNA]</scope>
    <source>
        <strain evidence="2 3">NBRC 100172</strain>
    </source>
</reference>
<dbReference type="InterPro" id="IPR006119">
    <property type="entry name" value="Resolv_N"/>
</dbReference>
<dbReference type="eggNOG" id="COG1961">
    <property type="taxonomic scope" value="Bacteria"/>
</dbReference>
<dbReference type="RefSeq" id="WP_036159017.1">
    <property type="nucleotide sequence ID" value="NZ_AVCX01000001.1"/>
</dbReference>
<dbReference type="GO" id="GO:0003677">
    <property type="term" value="F:DNA binding"/>
    <property type="evidence" value="ECO:0007669"/>
    <property type="project" value="InterPro"/>
</dbReference>